<name>A0A211ZGQ7_9PROT</name>
<organism evidence="7 8">
    <name type="scientific">Inquilinus limosus</name>
    <dbReference type="NCBI Taxonomy" id="171674"/>
    <lineage>
        <taxon>Bacteria</taxon>
        <taxon>Pseudomonadati</taxon>
        <taxon>Pseudomonadota</taxon>
        <taxon>Alphaproteobacteria</taxon>
        <taxon>Rhodospirillales</taxon>
        <taxon>Rhodospirillaceae</taxon>
        <taxon>Inquilinus</taxon>
    </lineage>
</organism>
<comment type="function">
    <text evidence="5">Toxic component of a toxin-antitoxin (TA) system. An RNase.</text>
</comment>
<comment type="cofactor">
    <cofactor evidence="5">
        <name>Mg(2+)</name>
        <dbReference type="ChEBI" id="CHEBI:18420"/>
    </cofactor>
</comment>
<feature type="binding site" evidence="5">
    <location>
        <position position="6"/>
    </location>
    <ligand>
        <name>Mg(2+)</name>
        <dbReference type="ChEBI" id="CHEBI:18420"/>
    </ligand>
</feature>
<evidence type="ECO:0000313" key="8">
    <source>
        <dbReference type="Proteomes" id="UP000196655"/>
    </source>
</evidence>
<dbReference type="GO" id="GO:0004540">
    <property type="term" value="F:RNA nuclease activity"/>
    <property type="evidence" value="ECO:0007669"/>
    <property type="project" value="InterPro"/>
</dbReference>
<dbReference type="EMBL" id="NHON01000057">
    <property type="protein sequence ID" value="OWJ64458.1"/>
    <property type="molecule type" value="Genomic_DNA"/>
</dbReference>
<keyword evidence="3 5" id="KW-0479">Metal-binding</keyword>
<dbReference type="HAMAP" id="MF_00265">
    <property type="entry name" value="VapC_Nob1"/>
    <property type="match status" value="1"/>
</dbReference>
<feature type="domain" description="PIN" evidence="6">
    <location>
        <begin position="4"/>
        <end position="127"/>
    </location>
</feature>
<comment type="caution">
    <text evidence="7">The sequence shown here is derived from an EMBL/GenBank/DDBJ whole genome shotgun (WGS) entry which is preliminary data.</text>
</comment>
<dbReference type="InterPro" id="IPR029060">
    <property type="entry name" value="PIN-like_dom_sf"/>
</dbReference>
<feature type="binding site" evidence="5">
    <location>
        <position position="106"/>
    </location>
    <ligand>
        <name>Mg(2+)</name>
        <dbReference type="ChEBI" id="CHEBI:18420"/>
    </ligand>
</feature>
<dbReference type="GO" id="GO:0045926">
    <property type="term" value="P:negative regulation of growth"/>
    <property type="evidence" value="ECO:0007669"/>
    <property type="project" value="UniProtKB-ARBA"/>
</dbReference>
<dbReference type="GO" id="GO:0000287">
    <property type="term" value="F:magnesium ion binding"/>
    <property type="evidence" value="ECO:0007669"/>
    <property type="project" value="UniProtKB-UniRule"/>
</dbReference>
<dbReference type="EC" id="3.1.-.-" evidence="5"/>
<keyword evidence="1 5" id="KW-1277">Toxin-antitoxin system</keyword>
<dbReference type="Pfam" id="PF01850">
    <property type="entry name" value="PIN"/>
    <property type="match status" value="1"/>
</dbReference>
<dbReference type="GO" id="GO:0090729">
    <property type="term" value="F:toxin activity"/>
    <property type="evidence" value="ECO:0007669"/>
    <property type="project" value="UniProtKB-KW"/>
</dbReference>
<dbReference type="RefSeq" id="WP_088153890.1">
    <property type="nucleotide sequence ID" value="NZ_NHON01000057.1"/>
</dbReference>
<evidence type="ECO:0000313" key="7">
    <source>
        <dbReference type="EMBL" id="OWJ64458.1"/>
    </source>
</evidence>
<evidence type="ECO:0000256" key="2">
    <source>
        <dbReference type="ARBA" id="ARBA00022722"/>
    </source>
</evidence>
<keyword evidence="5" id="KW-0800">Toxin</keyword>
<dbReference type="InterPro" id="IPR002716">
    <property type="entry name" value="PIN_dom"/>
</dbReference>
<sequence length="143" mass="15456">MIFLLDVNVLIALIDPGHVQHDAAHDWFVARGRQAWATCPLTENGVLRIVGHPRYPNSPGSPAAVMPILMGLCALPGHTFWPDDISLMDSARIDPGRLLSSGQLTDTYLLALALAHHGQLATFDRRLVTDAVHGGSQALHLIS</sequence>
<accession>A0A211ZGQ7</accession>
<dbReference type="InterPro" id="IPR022907">
    <property type="entry name" value="VapC_family"/>
</dbReference>
<evidence type="ECO:0000256" key="5">
    <source>
        <dbReference type="HAMAP-Rule" id="MF_00265"/>
    </source>
</evidence>
<dbReference type="NCBIfam" id="TIGR00028">
    <property type="entry name" value="Mtu_PIN_fam"/>
    <property type="match status" value="1"/>
</dbReference>
<evidence type="ECO:0000256" key="3">
    <source>
        <dbReference type="ARBA" id="ARBA00022723"/>
    </source>
</evidence>
<evidence type="ECO:0000256" key="1">
    <source>
        <dbReference type="ARBA" id="ARBA00022649"/>
    </source>
</evidence>
<evidence type="ECO:0000256" key="4">
    <source>
        <dbReference type="ARBA" id="ARBA00022801"/>
    </source>
</evidence>
<keyword evidence="4 5" id="KW-0378">Hydrolase</keyword>
<reference evidence="8" key="1">
    <citation type="submission" date="2017-05" db="EMBL/GenBank/DDBJ databases">
        <authorList>
            <person name="Macchi M."/>
            <person name="Festa S."/>
            <person name="Coppotelli B.M."/>
            <person name="Morelli I.S."/>
        </authorList>
    </citation>
    <scope>NUCLEOTIDE SEQUENCE [LARGE SCALE GENOMIC DNA]</scope>
    <source>
        <strain evidence="8">I</strain>
    </source>
</reference>
<dbReference type="Proteomes" id="UP000196655">
    <property type="component" value="Unassembled WGS sequence"/>
</dbReference>
<dbReference type="InterPro" id="IPR006226">
    <property type="entry name" value="Mtu_PIN"/>
</dbReference>
<dbReference type="AlphaFoldDB" id="A0A211ZGQ7"/>
<dbReference type="OrthoDB" id="333798at2"/>
<keyword evidence="8" id="KW-1185">Reference proteome</keyword>
<comment type="similarity">
    <text evidence="5">Belongs to the PINc/VapC protein family.</text>
</comment>
<dbReference type="SUPFAM" id="SSF88723">
    <property type="entry name" value="PIN domain-like"/>
    <property type="match status" value="1"/>
</dbReference>
<gene>
    <name evidence="5" type="primary">vapC</name>
    <name evidence="7" type="ORF">BWR60_24540</name>
</gene>
<protein>
    <recommendedName>
        <fullName evidence="5">Ribonuclease VapC</fullName>
        <shortName evidence="5">RNase VapC</shortName>
        <ecNumber evidence="5">3.1.-.-</ecNumber>
    </recommendedName>
    <alternativeName>
        <fullName evidence="5">Toxin VapC</fullName>
    </alternativeName>
</protein>
<proteinExistence type="inferred from homology"/>
<keyword evidence="2 5" id="KW-0540">Nuclease</keyword>
<evidence type="ECO:0000259" key="6">
    <source>
        <dbReference type="Pfam" id="PF01850"/>
    </source>
</evidence>
<dbReference type="GO" id="GO:0016788">
    <property type="term" value="F:hydrolase activity, acting on ester bonds"/>
    <property type="evidence" value="ECO:0007669"/>
    <property type="project" value="InterPro"/>
</dbReference>
<keyword evidence="5" id="KW-0460">Magnesium</keyword>